<reference evidence="2" key="1">
    <citation type="submission" date="2022-11" db="EMBL/GenBank/DDBJ databases">
        <title>Minimal conservation of predation-associated metabolite biosynthetic gene clusters underscores biosynthetic potential of Myxococcota including descriptions for ten novel species: Archangium lansinium sp. nov., Myxococcus landrumus sp. nov., Nannocystis bai.</title>
        <authorList>
            <person name="Ahearne A."/>
            <person name="Stevens C."/>
            <person name="Phillips K."/>
        </authorList>
    </citation>
    <scope>NUCLEOTIDE SEQUENCE</scope>
    <source>
        <strain evidence="2">Na p29</strain>
    </source>
</reference>
<evidence type="ECO:0000313" key="3">
    <source>
        <dbReference type="Proteomes" id="UP001150924"/>
    </source>
</evidence>
<dbReference type="AlphaFoldDB" id="A0A9X3F3I0"/>
<gene>
    <name evidence="2" type="ORF">OV079_35325</name>
</gene>
<feature type="transmembrane region" description="Helical" evidence="1">
    <location>
        <begin position="165"/>
        <end position="188"/>
    </location>
</feature>
<organism evidence="2 3">
    <name type="scientific">Nannocystis pusilla</name>
    <dbReference type="NCBI Taxonomy" id="889268"/>
    <lineage>
        <taxon>Bacteria</taxon>
        <taxon>Pseudomonadati</taxon>
        <taxon>Myxococcota</taxon>
        <taxon>Polyangia</taxon>
        <taxon>Nannocystales</taxon>
        <taxon>Nannocystaceae</taxon>
        <taxon>Nannocystis</taxon>
    </lineage>
</organism>
<feature type="transmembrane region" description="Helical" evidence="1">
    <location>
        <begin position="200"/>
        <end position="221"/>
    </location>
</feature>
<dbReference type="RefSeq" id="WP_267773828.1">
    <property type="nucleotide sequence ID" value="NZ_JAPNKE010000002.1"/>
</dbReference>
<sequence>MTFFDREWIFRRTPRELVCILGGLGIITFELVRPLPVDWPNMAVYVLATLAFAVRFYAARAAAVATCIGALVQQWPHLRFGEVDWETLGLLPLAALVLLASSDLVERFERAPSQLRWLPNLWAGFTAAQTRTLRWSAYAAGALAGLLDHITEHSVHAAGWARGSMIALTFSLLLLCAGRAVALLLLWATSLVVAAHVVPLVLPAEASLALLGLAGFAPAGTAPLPAELANADLYILPAAVLSVVALALTTPTVVRLLRRTLLG</sequence>
<protein>
    <submittedName>
        <fullName evidence="2">Uncharacterized protein</fullName>
    </submittedName>
</protein>
<keyword evidence="1" id="KW-1133">Transmembrane helix</keyword>
<accession>A0A9X3F3I0</accession>
<evidence type="ECO:0000256" key="1">
    <source>
        <dbReference type="SAM" id="Phobius"/>
    </source>
</evidence>
<feature type="transmembrane region" description="Helical" evidence="1">
    <location>
        <begin position="44"/>
        <end position="71"/>
    </location>
</feature>
<keyword evidence="1" id="KW-0472">Membrane</keyword>
<keyword evidence="3" id="KW-1185">Reference proteome</keyword>
<name>A0A9X3F3I0_9BACT</name>
<dbReference type="EMBL" id="JAPNKE010000002">
    <property type="protein sequence ID" value="MCY1010746.1"/>
    <property type="molecule type" value="Genomic_DNA"/>
</dbReference>
<comment type="caution">
    <text evidence="2">The sequence shown here is derived from an EMBL/GenBank/DDBJ whole genome shotgun (WGS) entry which is preliminary data.</text>
</comment>
<keyword evidence="1" id="KW-0812">Transmembrane</keyword>
<feature type="transmembrane region" description="Helical" evidence="1">
    <location>
        <begin position="233"/>
        <end position="257"/>
    </location>
</feature>
<dbReference type="Proteomes" id="UP001150924">
    <property type="component" value="Unassembled WGS sequence"/>
</dbReference>
<evidence type="ECO:0000313" key="2">
    <source>
        <dbReference type="EMBL" id="MCY1010746.1"/>
    </source>
</evidence>
<proteinExistence type="predicted"/>